<keyword evidence="6" id="KW-1185">Reference proteome</keyword>
<evidence type="ECO:0000256" key="1">
    <source>
        <dbReference type="ARBA" id="ARBA00001917"/>
    </source>
</evidence>
<dbReference type="InterPro" id="IPR045247">
    <property type="entry name" value="Oye-like"/>
</dbReference>
<dbReference type="STRING" id="865937.Gilli_0801"/>
<dbReference type="SUPFAM" id="SSF51395">
    <property type="entry name" value="FMN-linked oxidoreductases"/>
    <property type="match status" value="1"/>
</dbReference>
<keyword evidence="3" id="KW-0560">Oxidoreductase</keyword>
<dbReference type="RefSeq" id="WP_006987821.1">
    <property type="nucleotide sequence ID" value="NZ_JH594606.1"/>
</dbReference>
<proteinExistence type="inferred from homology"/>
<comment type="similarity">
    <text evidence="2">Belongs to the NADH:flavin oxidoreductase/NADH oxidase family.</text>
</comment>
<organism evidence="5 6">
    <name type="scientific">Gillisia limnaea (strain DSM 15749 / LMG 21470 / R-8282)</name>
    <dbReference type="NCBI Taxonomy" id="865937"/>
    <lineage>
        <taxon>Bacteria</taxon>
        <taxon>Pseudomonadati</taxon>
        <taxon>Bacteroidota</taxon>
        <taxon>Flavobacteriia</taxon>
        <taxon>Flavobacteriales</taxon>
        <taxon>Flavobacteriaceae</taxon>
        <taxon>Gillisia</taxon>
    </lineage>
</organism>
<accession>H2BSW9</accession>
<evidence type="ECO:0000256" key="2">
    <source>
        <dbReference type="ARBA" id="ARBA00005979"/>
    </source>
</evidence>
<dbReference type="CDD" id="cd02933">
    <property type="entry name" value="OYE_like_FMN"/>
    <property type="match status" value="1"/>
</dbReference>
<feature type="domain" description="NADH:flavin oxidoreductase/NADH oxidase N-terminal" evidence="4">
    <location>
        <begin position="8"/>
        <end position="335"/>
    </location>
</feature>
<dbReference type="eggNOG" id="COG1902">
    <property type="taxonomic scope" value="Bacteria"/>
</dbReference>
<dbReference type="Proteomes" id="UP000003844">
    <property type="component" value="Unassembled WGS sequence"/>
</dbReference>
<dbReference type="PANTHER" id="PTHR22893:SF91">
    <property type="entry name" value="NADPH DEHYDROGENASE 2-RELATED"/>
    <property type="match status" value="1"/>
</dbReference>
<dbReference type="HOGENOM" id="CLU_012153_0_0_10"/>
<evidence type="ECO:0000256" key="3">
    <source>
        <dbReference type="ARBA" id="ARBA00023002"/>
    </source>
</evidence>
<dbReference type="Gene3D" id="3.20.20.70">
    <property type="entry name" value="Aldolase class I"/>
    <property type="match status" value="1"/>
</dbReference>
<dbReference type="InterPro" id="IPR013785">
    <property type="entry name" value="Aldolase_TIM"/>
</dbReference>
<gene>
    <name evidence="5" type="ORF">Gilli_0801</name>
</gene>
<reference evidence="6" key="1">
    <citation type="journal article" date="2012" name="Stand. Genomic Sci.">
        <title>Genome sequence of the Antarctic rhodopsins-containing flavobacterium Gillisia limnaea type strain (R-8282(T)).</title>
        <authorList>
            <person name="Riedel T."/>
            <person name="Held B."/>
            <person name="Nolan M."/>
            <person name="Lucas S."/>
            <person name="Lapidus A."/>
            <person name="Tice H."/>
            <person name="Del Rio T.G."/>
            <person name="Cheng J.F."/>
            <person name="Han C."/>
            <person name="Tapia R."/>
            <person name="Goodwin L.A."/>
            <person name="Pitluck S."/>
            <person name="Liolios K."/>
            <person name="Mavromatis K."/>
            <person name="Pagani I."/>
            <person name="Ivanova N."/>
            <person name="Mikhailova N."/>
            <person name="Pati A."/>
            <person name="Chen A."/>
            <person name="Palaniappan K."/>
            <person name="Land M."/>
            <person name="Rohde M."/>
            <person name="Tindall B.J."/>
            <person name="Detter J.C."/>
            <person name="Goker M."/>
            <person name="Bristow J."/>
            <person name="Eisen J.A."/>
            <person name="Markowitz V."/>
            <person name="Hugenholtz P."/>
            <person name="Kyrpides N.C."/>
            <person name="Klenk H.P."/>
            <person name="Woyke T."/>
        </authorList>
    </citation>
    <scope>NUCLEOTIDE SEQUENCE [LARGE SCALE GENOMIC DNA]</scope>
    <source>
        <strain evidence="6">DSM 15749 / LMG 21470 / R-8282</strain>
    </source>
</reference>
<dbReference type="InterPro" id="IPR001155">
    <property type="entry name" value="OxRdtase_FMN_N"/>
</dbReference>
<dbReference type="GO" id="GO:0005829">
    <property type="term" value="C:cytosol"/>
    <property type="evidence" value="ECO:0007669"/>
    <property type="project" value="UniProtKB-ARBA"/>
</dbReference>
<evidence type="ECO:0000259" key="4">
    <source>
        <dbReference type="Pfam" id="PF00724"/>
    </source>
</evidence>
<dbReference type="Pfam" id="PF00724">
    <property type="entry name" value="Oxidored_FMN"/>
    <property type="match status" value="1"/>
</dbReference>
<name>H2BSW9_GILLR</name>
<comment type="cofactor">
    <cofactor evidence="1">
        <name>FMN</name>
        <dbReference type="ChEBI" id="CHEBI:58210"/>
    </cofactor>
</comment>
<sequence>MKLLNSYNLKGLKLNNRVIMAPLTRARATDNVPNDLMVKYYSQRAQAGLIISEGTAPSPNGLGYARIPGIYTAQQIGGWKKITAAVHKEGGKIFLQIMHTGRVSHKDNMEEKAEILAPSAIALKGEMYTDQNGPQPYPVPREMTREEINQAQDEFVKAALDAMEAGFDGVEIHSANGYLADQFLNTATNQRTDKYGGNQENRSRFTLELVEKVTNAIGSEKVGIRLSPYSAFNGTEIFDGLDDQVLYLTEKLNNFELAYLHLVDNSTLGSPDVSKSIFANIREKYEGTLIMNGGFTKEEAEESISADKTDLVSFGRSFLANPDLIYRFENDLDLNEPDYDTFYTPGEKGYTDYPFFEEKELVAEK</sequence>
<dbReference type="GO" id="GO:0016628">
    <property type="term" value="F:oxidoreductase activity, acting on the CH-CH group of donors, NAD or NADP as acceptor"/>
    <property type="evidence" value="ECO:0007669"/>
    <property type="project" value="UniProtKB-ARBA"/>
</dbReference>
<dbReference type="OrthoDB" id="9772736at2"/>
<evidence type="ECO:0000313" key="6">
    <source>
        <dbReference type="Proteomes" id="UP000003844"/>
    </source>
</evidence>
<dbReference type="GO" id="GO:0010181">
    <property type="term" value="F:FMN binding"/>
    <property type="evidence" value="ECO:0007669"/>
    <property type="project" value="InterPro"/>
</dbReference>
<dbReference type="EMBL" id="JH594606">
    <property type="protein sequence ID" value="EHQ01499.1"/>
    <property type="molecule type" value="Genomic_DNA"/>
</dbReference>
<dbReference type="FunFam" id="3.20.20.70:FF:000059">
    <property type="entry name" value="N-ethylmaleimide reductase, FMN-linked"/>
    <property type="match status" value="1"/>
</dbReference>
<dbReference type="AlphaFoldDB" id="H2BSW9"/>
<protein>
    <submittedName>
        <fullName evidence="5">NADH:flavin oxidoreductase/NADH oxidase</fullName>
    </submittedName>
</protein>
<evidence type="ECO:0000313" key="5">
    <source>
        <dbReference type="EMBL" id="EHQ01499.1"/>
    </source>
</evidence>
<dbReference type="PANTHER" id="PTHR22893">
    <property type="entry name" value="NADH OXIDOREDUCTASE-RELATED"/>
    <property type="match status" value="1"/>
</dbReference>